<feature type="compositionally biased region" description="Basic residues" evidence="1">
    <location>
        <begin position="210"/>
        <end position="237"/>
    </location>
</feature>
<keyword evidence="5" id="KW-1185">Reference proteome</keyword>
<dbReference type="InterPro" id="IPR025554">
    <property type="entry name" value="DUF4140"/>
</dbReference>
<evidence type="ECO:0000259" key="2">
    <source>
        <dbReference type="Pfam" id="PF13598"/>
    </source>
</evidence>
<feature type="domain" description="DUF4140" evidence="3">
    <location>
        <begin position="19"/>
        <end position="124"/>
    </location>
</feature>
<protein>
    <submittedName>
        <fullName evidence="4">Uu.00g049460.m01.CDS01</fullName>
    </submittedName>
</protein>
<feature type="domain" description="DUF4139" evidence="2">
    <location>
        <begin position="300"/>
        <end position="739"/>
    </location>
</feature>
<evidence type="ECO:0000259" key="3">
    <source>
        <dbReference type="Pfam" id="PF13600"/>
    </source>
</evidence>
<comment type="caution">
    <text evidence="4">The sequence shown here is derived from an EMBL/GenBank/DDBJ whole genome shotgun (WGS) entry which is preliminary data.</text>
</comment>
<feature type="region of interest" description="Disordered" evidence="1">
    <location>
        <begin position="84"/>
        <end position="108"/>
    </location>
</feature>
<accession>A0AAI8VC02</accession>
<evidence type="ECO:0000313" key="5">
    <source>
        <dbReference type="Proteomes" id="UP001295740"/>
    </source>
</evidence>
<dbReference type="InterPro" id="IPR037291">
    <property type="entry name" value="DUF4139"/>
</dbReference>
<name>A0AAI8VC02_9PEZI</name>
<dbReference type="PANTHER" id="PTHR31005">
    <property type="entry name" value="DUF4139 DOMAIN-CONTAINING PROTEIN"/>
    <property type="match status" value="1"/>
</dbReference>
<evidence type="ECO:0000256" key="1">
    <source>
        <dbReference type="SAM" id="MobiDB-lite"/>
    </source>
</evidence>
<feature type="region of interest" description="Disordered" evidence="1">
    <location>
        <begin position="208"/>
        <end position="244"/>
    </location>
</feature>
<organism evidence="4 5">
    <name type="scientific">Anthostomella pinea</name>
    <dbReference type="NCBI Taxonomy" id="933095"/>
    <lineage>
        <taxon>Eukaryota</taxon>
        <taxon>Fungi</taxon>
        <taxon>Dikarya</taxon>
        <taxon>Ascomycota</taxon>
        <taxon>Pezizomycotina</taxon>
        <taxon>Sordariomycetes</taxon>
        <taxon>Xylariomycetidae</taxon>
        <taxon>Xylariales</taxon>
        <taxon>Xylariaceae</taxon>
        <taxon>Anthostomella</taxon>
    </lineage>
</organism>
<gene>
    <name evidence="4" type="ORF">KHLLAP_LOCUS2561</name>
</gene>
<dbReference type="Pfam" id="PF13600">
    <property type="entry name" value="DUF4140"/>
    <property type="match status" value="1"/>
</dbReference>
<proteinExistence type="predicted"/>
<reference evidence="4" key="1">
    <citation type="submission" date="2023-10" db="EMBL/GenBank/DDBJ databases">
        <authorList>
            <person name="Hackl T."/>
        </authorList>
    </citation>
    <scope>NUCLEOTIDE SEQUENCE</scope>
</reference>
<dbReference type="PANTHER" id="PTHR31005:SF8">
    <property type="entry name" value="DUF4139 DOMAIN-CONTAINING PROTEIN"/>
    <property type="match status" value="1"/>
</dbReference>
<dbReference type="Pfam" id="PF13598">
    <property type="entry name" value="DUF4139"/>
    <property type="match status" value="1"/>
</dbReference>
<dbReference type="Proteomes" id="UP001295740">
    <property type="component" value="Unassembled WGS sequence"/>
</dbReference>
<dbReference type="AlphaFoldDB" id="A0AAI8VC02"/>
<evidence type="ECO:0000313" key="4">
    <source>
        <dbReference type="EMBL" id="CAJ2502093.1"/>
    </source>
</evidence>
<dbReference type="InterPro" id="IPR011935">
    <property type="entry name" value="CHP02231"/>
</dbReference>
<dbReference type="EMBL" id="CAUWAG010000003">
    <property type="protein sequence ID" value="CAJ2502093.1"/>
    <property type="molecule type" value="Genomic_DNA"/>
</dbReference>
<sequence length="758" mass="83579">MGADHEQEYHVRDLATRAVTLFPSRAQVVRDIKNIPLKQGTNQITIVGLTPNLDEHSIKVEGTGSAIVTDISVELLPNRDIFDDLYPQSDGNDDDNHDDHSETDLDSDCSADTGDLKLVRKNIRRFEYEQKVAYEIGRSAASRLKILESFGKSLATRSKSQSKLTIEEGKLTIEEGIETYRTQREKVFRDHMEGMTKEQDVEKRLAELQRRRRPKKPGRRTRRTNVARNAIKPRRRTASAEKEKLTGPKKVYVVKINLEVSSFTPIPSRRGSVSSDIVKIVSDQEADDALGDTPAGTCDLALSYVTTAAFWSPCYDLTLSTTENSGMLCFDARLTNQTSETWDNCKLVLSTSQTDFSGISDTTPTLTPWRICLAGKASVGSYDDIMYSGHEQARRAKLASQRDIGISHRPRHELFGAGGVSGWPAHRAALAEQAAQSYREPHYRMRRHRNMSFSFARHGQSDQAAYGFSSSAGPSDFTSAPEVVSAEGGRYDFDDAPTVAEQQPELAFQESILEETGLTTTYDLPGFKSLAPSSSTSKQRVARVAFSHVVFSHTVVAKYKAAAYLKAKVRNGSNLTLLKGRTGLTLDGSFLGRTTLPRCSPGGSFSLSLGVDPAVQVAYPKPDVKQSQTGVFRKEDSGMYTRTITLFNTHAGEQGKPMRITVLDQVPVSQDERLRVEVLKPKGLVRDGESVAAGVSGHETTRDDGGWGKAKATLKKGGEIAWDFMVNAGRKAKLNLEYQCVSFLRGITSPPAAGYDKW</sequence>